<dbReference type="AlphaFoldDB" id="A0A1C0Y8C9"/>
<evidence type="ECO:0000256" key="1">
    <source>
        <dbReference type="SAM" id="Phobius"/>
    </source>
</evidence>
<name>A0A1C0Y8C9_9BACL</name>
<feature type="transmembrane region" description="Helical" evidence="1">
    <location>
        <begin position="97"/>
        <end position="116"/>
    </location>
</feature>
<dbReference type="EMBL" id="MASJ01000038">
    <property type="protein sequence ID" value="OCS83400.1"/>
    <property type="molecule type" value="Genomic_DNA"/>
</dbReference>
<dbReference type="Gene3D" id="1.20.1530.20">
    <property type="match status" value="1"/>
</dbReference>
<evidence type="ECO:0000313" key="3">
    <source>
        <dbReference type="Proteomes" id="UP000093199"/>
    </source>
</evidence>
<evidence type="ECO:0000313" key="2">
    <source>
        <dbReference type="EMBL" id="OCS83400.1"/>
    </source>
</evidence>
<keyword evidence="1" id="KW-1133">Transmembrane helix</keyword>
<dbReference type="PANTHER" id="PTHR10361">
    <property type="entry name" value="SODIUM-BILE ACID COTRANSPORTER"/>
    <property type="match status" value="1"/>
</dbReference>
<feature type="transmembrane region" description="Helical" evidence="1">
    <location>
        <begin position="164"/>
        <end position="182"/>
    </location>
</feature>
<feature type="transmembrane region" description="Helical" evidence="1">
    <location>
        <begin position="123"/>
        <end position="144"/>
    </location>
</feature>
<accession>A0A1C0Y8C9</accession>
<dbReference type="PANTHER" id="PTHR10361:SF28">
    <property type="entry name" value="P3 PROTEIN-RELATED"/>
    <property type="match status" value="1"/>
</dbReference>
<feature type="transmembrane region" description="Helical" evidence="1">
    <location>
        <begin position="37"/>
        <end position="55"/>
    </location>
</feature>
<dbReference type="InterPro" id="IPR004710">
    <property type="entry name" value="Bilac:Na_transpt"/>
</dbReference>
<dbReference type="OrthoDB" id="1551454at2"/>
<keyword evidence="3" id="KW-1185">Reference proteome</keyword>
<dbReference type="InterPro" id="IPR016833">
    <property type="entry name" value="Put_Na-Bile_cotransptr"/>
</dbReference>
<organism evidence="2 3">
    <name type="scientific">Caryophanon tenue</name>
    <dbReference type="NCBI Taxonomy" id="33978"/>
    <lineage>
        <taxon>Bacteria</taxon>
        <taxon>Bacillati</taxon>
        <taxon>Bacillota</taxon>
        <taxon>Bacilli</taxon>
        <taxon>Bacillales</taxon>
        <taxon>Caryophanaceae</taxon>
        <taxon>Caryophanon</taxon>
    </lineage>
</organism>
<reference evidence="2 3" key="1">
    <citation type="submission" date="2016-07" db="EMBL/GenBank/DDBJ databases">
        <title>Caryophanon tenue genome sequencing.</title>
        <authorList>
            <person name="Verma A."/>
            <person name="Pal Y."/>
            <person name="Krishnamurthi S."/>
        </authorList>
    </citation>
    <scope>NUCLEOTIDE SEQUENCE [LARGE SCALE GENOMIC DNA]</scope>
    <source>
        <strain evidence="2 3">DSM 14152</strain>
    </source>
</reference>
<gene>
    <name evidence="2" type="ORF">A6M13_05085</name>
</gene>
<dbReference type="RefSeq" id="WP_066547198.1">
    <property type="nucleotide sequence ID" value="NZ_MASJ01000038.1"/>
</dbReference>
<feature type="transmembrane region" description="Helical" evidence="1">
    <location>
        <begin position="194"/>
        <end position="217"/>
    </location>
</feature>
<dbReference type="Pfam" id="PF13593">
    <property type="entry name" value="SBF_like"/>
    <property type="match status" value="1"/>
</dbReference>
<feature type="transmembrane region" description="Helical" evidence="1">
    <location>
        <begin position="223"/>
        <end position="244"/>
    </location>
</feature>
<dbReference type="InterPro" id="IPR038770">
    <property type="entry name" value="Na+/solute_symporter_sf"/>
</dbReference>
<sequence>MLNKWNKWLQRMMPILTPLSLVIGVVLEEWLIPFLFLVPWMFAFMTFAGSLSMNFDGFKHFKKYTTVIVVTIAFLHIIMPIWAYIVAEVLFNDPLYTIGFVLAVAVPTGVTSFIWVSVTKGNMVLCLSIILIDTVLSPFIMPALIHVVAGNSIDVQVGAMMKDLMWMIVLPSILGVFVHEYAHPRVTATLSTTFAPFSKISLFLIVMINSSAIAPYVETITWELMKIIVAVLFVAISGYFFCYVVGRMLWKEPATVITFVFTGGMRNISAGVVLATTYFSGKVVMPVVFGMLFQQILASQFHRILMKKYVKEAEGT</sequence>
<keyword evidence="1" id="KW-0472">Membrane</keyword>
<feature type="transmembrane region" description="Helical" evidence="1">
    <location>
        <begin position="67"/>
        <end position="85"/>
    </location>
</feature>
<comment type="caution">
    <text evidence="2">The sequence shown here is derived from an EMBL/GenBank/DDBJ whole genome shotgun (WGS) entry which is preliminary data.</text>
</comment>
<dbReference type="Proteomes" id="UP000093199">
    <property type="component" value="Unassembled WGS sequence"/>
</dbReference>
<evidence type="ECO:0008006" key="4">
    <source>
        <dbReference type="Google" id="ProtNLM"/>
    </source>
</evidence>
<proteinExistence type="predicted"/>
<protein>
    <recommendedName>
        <fullName evidence="4">Bile acid:sodium symporter</fullName>
    </recommendedName>
</protein>
<keyword evidence="1" id="KW-0812">Transmembrane</keyword>